<keyword evidence="1" id="KW-0343">GTPase activation</keyword>
<dbReference type="InterPro" id="IPR035969">
    <property type="entry name" value="Rab-GAP_TBC_sf"/>
</dbReference>
<dbReference type="GO" id="GO:0005096">
    <property type="term" value="F:GTPase activator activity"/>
    <property type="evidence" value="ECO:0007669"/>
    <property type="project" value="UniProtKB-KW"/>
</dbReference>
<reference evidence="4 5" key="1">
    <citation type="submission" date="2019-06" db="EMBL/GenBank/DDBJ databases">
        <title>Genome Sequence of the Brown Rot Fungal Pathogen Monilinia laxa.</title>
        <authorList>
            <person name="De Miccolis Angelini R.M."/>
            <person name="Landi L."/>
            <person name="Abate D."/>
            <person name="Pollastro S."/>
            <person name="Romanazzi G."/>
            <person name="Faretra F."/>
        </authorList>
    </citation>
    <scope>NUCLEOTIDE SEQUENCE [LARGE SCALE GENOMIC DNA]</scope>
    <source>
        <strain evidence="4 5">Mlax316</strain>
    </source>
</reference>
<evidence type="ECO:0000256" key="1">
    <source>
        <dbReference type="ARBA" id="ARBA00022468"/>
    </source>
</evidence>
<evidence type="ECO:0000313" key="5">
    <source>
        <dbReference type="Proteomes" id="UP000326757"/>
    </source>
</evidence>
<dbReference type="InterPro" id="IPR000195">
    <property type="entry name" value="Rab-GAP-TBC_dom"/>
</dbReference>
<dbReference type="GO" id="GO:0006888">
    <property type="term" value="P:endoplasmic reticulum to Golgi vesicle-mediated transport"/>
    <property type="evidence" value="ECO:0007669"/>
    <property type="project" value="TreeGrafter"/>
</dbReference>
<dbReference type="FunFam" id="1.10.472.80:FF:000060">
    <property type="entry name" value="TBC domain protein, putative"/>
    <property type="match status" value="1"/>
</dbReference>
<dbReference type="PANTHER" id="PTHR20913:SF7">
    <property type="entry name" value="RE60063P"/>
    <property type="match status" value="1"/>
</dbReference>
<sequence length="470" mass="53735">MASNSLTMKSIPHTFIPSILLLHQQMKFDSLTFHTMESDGKSIKREESPAGSRASSRSPSYPTRMKEPREPTKKEVEILEACQWKDLEKIRNLAISQGGLISDDLRRQAWPLLLGCGSDHDDTEGKATSWEDLPKHRDEYQVALDVDRSFIYYPNDQTSKEIEHRKEELSDLIIEVLRRNPYLCYFQGYHDICQVLLLVLPPTTRVPSVARLSVLRIRDFMLPLISPCFAQLNLIPSIISTVSPALCIHLSQTKPFFALSGTLTMYAHDIQEYSDIARLFDVLLAREAVFSVYMFAQIVLSRSEELFQTPTDEPDMLHSILSKLPKPLDLESLIADTVELFQAHPPETLPRWRSISSASVLKTARSPDQITRQSLSDGRRYFAQQVNELQWAAKRSKLLEVMWKYRRPAKAIAIAALTLAVHLRCDLEYMDRVLKYWLGAYWLCVRDMGYGEWSLNGIIDSLVGAWLSTA</sequence>
<dbReference type="FunFam" id="1.10.8.1310:FF:000001">
    <property type="entry name" value="TBC1 domain family, member 20"/>
    <property type="match status" value="1"/>
</dbReference>
<dbReference type="PROSITE" id="PS50086">
    <property type="entry name" value="TBC_RABGAP"/>
    <property type="match status" value="1"/>
</dbReference>
<comment type="caution">
    <text evidence="4">The sequence shown here is derived from an EMBL/GenBank/DDBJ whole genome shotgun (WGS) entry which is preliminary data.</text>
</comment>
<dbReference type="GO" id="GO:0005789">
    <property type="term" value="C:endoplasmic reticulum membrane"/>
    <property type="evidence" value="ECO:0007669"/>
    <property type="project" value="TreeGrafter"/>
</dbReference>
<feature type="compositionally biased region" description="Basic and acidic residues" evidence="2">
    <location>
        <begin position="39"/>
        <end position="48"/>
    </location>
</feature>
<dbReference type="Gene3D" id="1.10.8.1310">
    <property type="match status" value="1"/>
</dbReference>
<evidence type="ECO:0000259" key="3">
    <source>
        <dbReference type="PROSITE" id="PS50086"/>
    </source>
</evidence>
<protein>
    <recommendedName>
        <fullName evidence="3">Rab-GAP TBC domain-containing protein</fullName>
    </recommendedName>
</protein>
<dbReference type="EMBL" id="VIGI01000002">
    <property type="protein sequence ID" value="KAB8303481.1"/>
    <property type="molecule type" value="Genomic_DNA"/>
</dbReference>
<feature type="compositionally biased region" description="Low complexity" evidence="2">
    <location>
        <begin position="49"/>
        <end position="60"/>
    </location>
</feature>
<dbReference type="Pfam" id="PF00566">
    <property type="entry name" value="RabGAP-TBC"/>
    <property type="match status" value="1"/>
</dbReference>
<feature type="domain" description="Rab-GAP TBC" evidence="3">
    <location>
        <begin position="100"/>
        <end position="287"/>
    </location>
</feature>
<dbReference type="Gene3D" id="1.10.472.80">
    <property type="entry name" value="Ypt/Rab-GAP domain of gyp1p, domain 3"/>
    <property type="match status" value="1"/>
</dbReference>
<dbReference type="SUPFAM" id="SSF47923">
    <property type="entry name" value="Ypt/Rab-GAP domain of gyp1p"/>
    <property type="match status" value="1"/>
</dbReference>
<accession>A0A5N6KIQ0</accession>
<evidence type="ECO:0000313" key="4">
    <source>
        <dbReference type="EMBL" id="KAB8303481.1"/>
    </source>
</evidence>
<feature type="region of interest" description="Disordered" evidence="2">
    <location>
        <begin position="39"/>
        <end position="72"/>
    </location>
</feature>
<gene>
    <name evidence="4" type="ORF">EYC80_004897</name>
</gene>
<dbReference type="Proteomes" id="UP000326757">
    <property type="component" value="Unassembled WGS sequence"/>
</dbReference>
<organism evidence="4 5">
    <name type="scientific">Monilinia laxa</name>
    <name type="common">Brown rot fungus</name>
    <name type="synonym">Sclerotinia laxa</name>
    <dbReference type="NCBI Taxonomy" id="61186"/>
    <lineage>
        <taxon>Eukaryota</taxon>
        <taxon>Fungi</taxon>
        <taxon>Dikarya</taxon>
        <taxon>Ascomycota</taxon>
        <taxon>Pezizomycotina</taxon>
        <taxon>Leotiomycetes</taxon>
        <taxon>Helotiales</taxon>
        <taxon>Sclerotiniaceae</taxon>
        <taxon>Monilinia</taxon>
    </lineage>
</organism>
<dbReference type="SMART" id="SM00164">
    <property type="entry name" value="TBC"/>
    <property type="match status" value="1"/>
</dbReference>
<dbReference type="AlphaFoldDB" id="A0A5N6KIQ0"/>
<proteinExistence type="predicted"/>
<evidence type="ECO:0000256" key="2">
    <source>
        <dbReference type="SAM" id="MobiDB-lite"/>
    </source>
</evidence>
<dbReference type="InterPro" id="IPR045913">
    <property type="entry name" value="TBC20/Gyp8-like"/>
</dbReference>
<name>A0A5N6KIQ0_MONLA</name>
<keyword evidence="5" id="KW-1185">Reference proteome</keyword>
<dbReference type="OrthoDB" id="206700at2759"/>
<dbReference type="PANTHER" id="PTHR20913">
    <property type="entry name" value="TBC1 DOMAIN FAMILY MEMBER 20/GTPASE"/>
    <property type="match status" value="1"/>
</dbReference>